<dbReference type="GO" id="GO:0030313">
    <property type="term" value="C:cell envelope"/>
    <property type="evidence" value="ECO:0007669"/>
    <property type="project" value="UniProtKB-SubCell"/>
</dbReference>
<evidence type="ECO:0000313" key="7">
    <source>
        <dbReference type="Proteomes" id="UP000284379"/>
    </source>
</evidence>
<dbReference type="InterPro" id="IPR000866">
    <property type="entry name" value="AhpC/TSA"/>
</dbReference>
<dbReference type="EMBL" id="QSGO01000006">
    <property type="protein sequence ID" value="RHB35378.1"/>
    <property type="molecule type" value="Genomic_DNA"/>
</dbReference>
<dbReference type="InterPro" id="IPR013766">
    <property type="entry name" value="Thioredoxin_domain"/>
</dbReference>
<dbReference type="GO" id="GO:0017004">
    <property type="term" value="P:cytochrome complex assembly"/>
    <property type="evidence" value="ECO:0007669"/>
    <property type="project" value="UniProtKB-KW"/>
</dbReference>
<name>A0A413VP21_9BACE</name>
<dbReference type="Proteomes" id="UP000284379">
    <property type="component" value="Unassembled WGS sequence"/>
</dbReference>
<dbReference type="InterPro" id="IPR050553">
    <property type="entry name" value="Thioredoxin_ResA/DsbE_sf"/>
</dbReference>
<keyword evidence="2" id="KW-0201">Cytochrome c-type biogenesis</keyword>
<dbReference type="InterPro" id="IPR025380">
    <property type="entry name" value="DUF4369"/>
</dbReference>
<dbReference type="Pfam" id="PF14289">
    <property type="entry name" value="DUF4369"/>
    <property type="match status" value="1"/>
</dbReference>
<proteinExistence type="predicted"/>
<sequence length="343" mass="39169">MKKINILLILIICLTGCKKNADTTSITGEIKGLGDDTIYLYGIDGLYQHIDTIYVKGDKFSHSLKVDTITTAMLLLKGETEYPIFLDKKEKIKVQGNANNLDHLNIEGNIYNEEFSAFQATLQGPGIPSEKMLEAKAEEFIRQHNNSFVSIYLLDKYFVQKETPDFKKIKELIDVMAGVLQDKPSIGQLTENITQIEKVNEGKTAPFFSLPNQKGEKVTRLDKFKDKYMLINFWASWCEECDSTNVELRKINNKYKKNKEFGILGISLDINKEDWKNKIKQDTLTWEQVCTFTGWNLETAKQYTILKLPTNILVSPGGRILARDIPTDSLSHAIEKVLKKEKK</sequence>
<dbReference type="AlphaFoldDB" id="A0A413VP21"/>
<keyword evidence="3" id="KW-1015">Disulfide bond</keyword>
<dbReference type="CDD" id="cd02966">
    <property type="entry name" value="TlpA_like_family"/>
    <property type="match status" value="1"/>
</dbReference>
<dbReference type="PROSITE" id="PS51352">
    <property type="entry name" value="THIOREDOXIN_2"/>
    <property type="match status" value="1"/>
</dbReference>
<dbReference type="SUPFAM" id="SSF52833">
    <property type="entry name" value="Thioredoxin-like"/>
    <property type="match status" value="1"/>
</dbReference>
<reference evidence="6 7" key="1">
    <citation type="submission" date="2018-08" db="EMBL/GenBank/DDBJ databases">
        <title>A genome reference for cultivated species of the human gut microbiota.</title>
        <authorList>
            <person name="Zou Y."/>
            <person name="Xue W."/>
            <person name="Luo G."/>
        </authorList>
    </citation>
    <scope>NUCLEOTIDE SEQUENCE [LARGE SCALE GENOMIC DNA]</scope>
    <source>
        <strain evidence="6 7">AM40-30BH</strain>
    </source>
</reference>
<dbReference type="PANTHER" id="PTHR42852:SF6">
    <property type="entry name" value="THIOL:DISULFIDE INTERCHANGE PROTEIN DSBE"/>
    <property type="match status" value="1"/>
</dbReference>
<evidence type="ECO:0000256" key="1">
    <source>
        <dbReference type="ARBA" id="ARBA00004196"/>
    </source>
</evidence>
<organism evidence="6 7">
    <name type="scientific">Bacteroides nordii</name>
    <dbReference type="NCBI Taxonomy" id="291645"/>
    <lineage>
        <taxon>Bacteria</taxon>
        <taxon>Pseudomonadati</taxon>
        <taxon>Bacteroidota</taxon>
        <taxon>Bacteroidia</taxon>
        <taxon>Bacteroidales</taxon>
        <taxon>Bacteroidaceae</taxon>
        <taxon>Bacteroides</taxon>
    </lineage>
</organism>
<protein>
    <submittedName>
        <fullName evidence="6">AhpC/TSA family protein</fullName>
    </submittedName>
</protein>
<evidence type="ECO:0000313" key="6">
    <source>
        <dbReference type="EMBL" id="RHB35378.1"/>
    </source>
</evidence>
<evidence type="ECO:0000256" key="2">
    <source>
        <dbReference type="ARBA" id="ARBA00022748"/>
    </source>
</evidence>
<dbReference type="Gene3D" id="3.40.30.10">
    <property type="entry name" value="Glutaredoxin"/>
    <property type="match status" value="1"/>
</dbReference>
<evidence type="ECO:0000259" key="5">
    <source>
        <dbReference type="PROSITE" id="PS51352"/>
    </source>
</evidence>
<accession>A0A413VP21</accession>
<evidence type="ECO:0000256" key="4">
    <source>
        <dbReference type="ARBA" id="ARBA00023284"/>
    </source>
</evidence>
<evidence type="ECO:0000256" key="3">
    <source>
        <dbReference type="ARBA" id="ARBA00023157"/>
    </source>
</evidence>
<dbReference type="RefSeq" id="WP_122201402.1">
    <property type="nucleotide sequence ID" value="NZ_CABJFV010000006.1"/>
</dbReference>
<feature type="domain" description="Thioredoxin" evidence="5">
    <location>
        <begin position="199"/>
        <end position="343"/>
    </location>
</feature>
<dbReference type="Pfam" id="PF00578">
    <property type="entry name" value="AhpC-TSA"/>
    <property type="match status" value="1"/>
</dbReference>
<keyword evidence="4" id="KW-0676">Redox-active center</keyword>
<gene>
    <name evidence="6" type="ORF">DW888_09640</name>
</gene>
<dbReference type="PANTHER" id="PTHR42852">
    <property type="entry name" value="THIOL:DISULFIDE INTERCHANGE PROTEIN DSBE"/>
    <property type="match status" value="1"/>
</dbReference>
<dbReference type="InterPro" id="IPR036249">
    <property type="entry name" value="Thioredoxin-like_sf"/>
</dbReference>
<comment type="subcellular location">
    <subcellularLocation>
        <location evidence="1">Cell envelope</location>
    </subcellularLocation>
</comment>
<comment type="caution">
    <text evidence="6">The sequence shown here is derived from an EMBL/GenBank/DDBJ whole genome shotgun (WGS) entry which is preliminary data.</text>
</comment>